<dbReference type="EMBL" id="CACVKT020002758">
    <property type="protein sequence ID" value="CAC5379921.1"/>
    <property type="molecule type" value="Genomic_DNA"/>
</dbReference>
<sequence>MLHQLVYNSHVPCQSEFATLADVNENIGGYDYVPSYIFKRIVMTLMVLDEQEGREWTEEDVPDLVISVFMIINDIIMLVNQATAVISSYKETDDGKGFLLSILSRSEVHKKPKNGDHISTTFLQMTNSDNQANCRIVPLKATAYPSEELLEISLDHLRGPDIIYKRPDKALPRYKHELKPYLSLHEALKQGRCDGLSHLFLRAQFSDQEKIIGLDEGIERVIELLKCVSGGAPKALIRIRKSIVVDEDEDDLNIDEMFITRAQLRSLMADGKLYK</sequence>
<protein>
    <submittedName>
        <fullName evidence="1">Uncharacterized protein</fullName>
    </submittedName>
</protein>
<keyword evidence="2" id="KW-1185">Reference proteome</keyword>
<dbReference type="Proteomes" id="UP000507470">
    <property type="component" value="Unassembled WGS sequence"/>
</dbReference>
<dbReference type="AlphaFoldDB" id="A0A6J8B8V9"/>
<evidence type="ECO:0000313" key="1">
    <source>
        <dbReference type="EMBL" id="CAC5379921.1"/>
    </source>
</evidence>
<name>A0A6J8B8V9_MYTCO</name>
<proteinExistence type="predicted"/>
<organism evidence="1 2">
    <name type="scientific">Mytilus coruscus</name>
    <name type="common">Sea mussel</name>
    <dbReference type="NCBI Taxonomy" id="42192"/>
    <lineage>
        <taxon>Eukaryota</taxon>
        <taxon>Metazoa</taxon>
        <taxon>Spiralia</taxon>
        <taxon>Lophotrochozoa</taxon>
        <taxon>Mollusca</taxon>
        <taxon>Bivalvia</taxon>
        <taxon>Autobranchia</taxon>
        <taxon>Pteriomorphia</taxon>
        <taxon>Mytilida</taxon>
        <taxon>Mytiloidea</taxon>
        <taxon>Mytilidae</taxon>
        <taxon>Mytilinae</taxon>
        <taxon>Mytilus</taxon>
    </lineage>
</organism>
<accession>A0A6J8B8V9</accession>
<reference evidence="1 2" key="1">
    <citation type="submission" date="2020-06" db="EMBL/GenBank/DDBJ databases">
        <authorList>
            <person name="Li R."/>
            <person name="Bekaert M."/>
        </authorList>
    </citation>
    <scope>NUCLEOTIDE SEQUENCE [LARGE SCALE GENOMIC DNA]</scope>
    <source>
        <strain evidence="2">wild</strain>
    </source>
</reference>
<evidence type="ECO:0000313" key="2">
    <source>
        <dbReference type="Proteomes" id="UP000507470"/>
    </source>
</evidence>
<gene>
    <name evidence="1" type="ORF">MCOR_15923</name>
</gene>